<dbReference type="SUPFAM" id="SSF54913">
    <property type="entry name" value="GlnB-like"/>
    <property type="match status" value="1"/>
</dbReference>
<feature type="repeat" description="PPR" evidence="4">
    <location>
        <begin position="533"/>
        <end position="567"/>
    </location>
</feature>
<dbReference type="EMBL" id="JAKUCV010001536">
    <property type="protein sequence ID" value="KAJ4845919.1"/>
    <property type="molecule type" value="Genomic_DNA"/>
</dbReference>
<dbReference type="Pfam" id="PF13041">
    <property type="entry name" value="PPR_2"/>
    <property type="match status" value="3"/>
</dbReference>
<dbReference type="InterPro" id="IPR004323">
    <property type="entry name" value="Ion_tolerance_CutA"/>
</dbReference>
<feature type="repeat" description="PPR" evidence="4">
    <location>
        <begin position="568"/>
        <end position="602"/>
    </location>
</feature>
<dbReference type="InterPro" id="IPR011990">
    <property type="entry name" value="TPR-like_helical_dom_sf"/>
</dbReference>
<dbReference type="Pfam" id="PF03091">
    <property type="entry name" value="CutA1"/>
    <property type="match status" value="1"/>
</dbReference>
<comment type="similarity">
    <text evidence="1">Belongs to the PPR family. P subfamily.</text>
</comment>
<comment type="similarity">
    <text evidence="2">Belongs to the CutA family.</text>
</comment>
<feature type="repeat" description="PPR" evidence="4">
    <location>
        <begin position="356"/>
        <end position="390"/>
    </location>
</feature>
<dbReference type="InterPro" id="IPR002885">
    <property type="entry name" value="PPR_rpt"/>
</dbReference>
<dbReference type="Proteomes" id="UP001141552">
    <property type="component" value="Unassembled WGS sequence"/>
</dbReference>
<dbReference type="OrthoDB" id="185373at2759"/>
<keyword evidence="3" id="KW-0677">Repeat</keyword>
<accession>A0A9Q0GC32</accession>
<dbReference type="GO" id="GO:0006396">
    <property type="term" value="P:RNA processing"/>
    <property type="evidence" value="ECO:0007669"/>
    <property type="project" value="TreeGrafter"/>
</dbReference>
<name>A0A9Q0GC32_9ROSI</name>
<dbReference type="InterPro" id="IPR011322">
    <property type="entry name" value="N-reg_PII-like_a/b"/>
</dbReference>
<reference evidence="5" key="1">
    <citation type="submission" date="2022-02" db="EMBL/GenBank/DDBJ databases">
        <authorList>
            <person name="Henning P.M."/>
            <person name="McCubbin A.G."/>
            <person name="Shore J.S."/>
        </authorList>
    </citation>
    <scope>NUCLEOTIDE SEQUENCE</scope>
    <source>
        <strain evidence="5">F60SS</strain>
        <tissue evidence="5">Leaves</tissue>
    </source>
</reference>
<dbReference type="GO" id="GO:0010038">
    <property type="term" value="P:response to metal ion"/>
    <property type="evidence" value="ECO:0007669"/>
    <property type="project" value="InterPro"/>
</dbReference>
<feature type="repeat" description="PPR" evidence="4">
    <location>
        <begin position="428"/>
        <end position="462"/>
    </location>
</feature>
<feature type="repeat" description="PPR" evidence="4">
    <location>
        <begin position="498"/>
        <end position="532"/>
    </location>
</feature>
<reference evidence="5" key="2">
    <citation type="journal article" date="2023" name="Plants (Basel)">
        <title>Annotation of the Turnera subulata (Passifloraceae) Draft Genome Reveals the S-Locus Evolved after the Divergence of Turneroideae from Passifloroideae in a Stepwise Manner.</title>
        <authorList>
            <person name="Henning P.M."/>
            <person name="Roalson E.H."/>
            <person name="Mir W."/>
            <person name="McCubbin A.G."/>
            <person name="Shore J.S."/>
        </authorList>
    </citation>
    <scope>NUCLEOTIDE SEQUENCE</scope>
    <source>
        <strain evidence="5">F60SS</strain>
    </source>
</reference>
<dbReference type="PANTHER" id="PTHR47934">
    <property type="entry name" value="PENTATRICOPEPTIDE REPEAT-CONTAINING PROTEIN PET309, MITOCHONDRIAL"/>
    <property type="match status" value="1"/>
</dbReference>
<organism evidence="5 6">
    <name type="scientific">Turnera subulata</name>
    <dbReference type="NCBI Taxonomy" id="218843"/>
    <lineage>
        <taxon>Eukaryota</taxon>
        <taxon>Viridiplantae</taxon>
        <taxon>Streptophyta</taxon>
        <taxon>Embryophyta</taxon>
        <taxon>Tracheophyta</taxon>
        <taxon>Spermatophyta</taxon>
        <taxon>Magnoliopsida</taxon>
        <taxon>eudicotyledons</taxon>
        <taxon>Gunneridae</taxon>
        <taxon>Pentapetalae</taxon>
        <taxon>rosids</taxon>
        <taxon>fabids</taxon>
        <taxon>Malpighiales</taxon>
        <taxon>Passifloraceae</taxon>
        <taxon>Turnera</taxon>
    </lineage>
</organism>
<gene>
    <name evidence="5" type="ORF">Tsubulata_008398</name>
</gene>
<evidence type="ECO:0000313" key="5">
    <source>
        <dbReference type="EMBL" id="KAJ4845919.1"/>
    </source>
</evidence>
<dbReference type="InterPro" id="IPR015867">
    <property type="entry name" value="N-reg_PII/ATP_PRibTrfase_C"/>
</dbReference>
<dbReference type="GO" id="GO:0003729">
    <property type="term" value="F:mRNA binding"/>
    <property type="evidence" value="ECO:0007669"/>
    <property type="project" value="TreeGrafter"/>
</dbReference>
<feature type="repeat" description="PPR" evidence="4">
    <location>
        <begin position="463"/>
        <end position="497"/>
    </location>
</feature>
<dbReference type="InterPro" id="IPR051114">
    <property type="entry name" value="Mito_RNA_Proc_CCM1"/>
</dbReference>
<sequence length="727" mass="81441">MASTTTTSTSALCCSRRIPTSSSSISSKLLSSATIRRRLPLVGAFCMLSLGFSNLCPALSSSLKTGCAQSLPFVPLLRSKFSTQAQPSSIRMEAGNDTVPSIVVYVTVPNREAENPAMFQQQKLQCVNLLQTLKFCRKICSALVKKELGREQAGSMNSIRNLSHRCRAFSSFSNPSPSLPWISPLLMTKKAPSKPDAPPETLDAVVDSRRKAKFISHETAINLIQCERDPQHALEIFNMVATQKGFNHNHATYSTILHKLAKAKKFDAVDSLVHQMTYETCRFHESVFLDLMKNFFKSSLHGRVLDMFYAIEPIVREKPSLKAMSTCLNLLVEAKQIDLARNFLLHLKKCHDLKPNTCIFNILVKHHCKSGDIESAFEVVEEMKKSNISYPNLVTYSTLMDGLCESGKLKEAMELFERMVSEDQIVPDALTYNILINGFCQWGKVDRASKIMDFMKKNGCKPNVFNYSTLMDGFCKEGRLDEAINAFQVMKSSGLKPDRFCYTTLINYFCRAANIDKAMQLLKEMQEIKCRADIVTFNVILGGLCREGRFEEALGILDKLAHDGVHLNKASYRIVLNFLCQRGELQKALQLLGLMLDRGYVPHHATSNDLLTRFCKAGMIDDAIMVLFGKKLAHSLVKEKLAACVNIVPGIFVSAANIGIESVYQWQGEIQSDSEELLIIKTRQSLLEPLKEHVKANHEYDVPEVISLPITGGSIPYLQWLKNSTRD</sequence>
<dbReference type="AlphaFoldDB" id="A0A9Q0GC32"/>
<evidence type="ECO:0000256" key="1">
    <source>
        <dbReference type="ARBA" id="ARBA00007626"/>
    </source>
</evidence>
<evidence type="ECO:0000256" key="2">
    <source>
        <dbReference type="ARBA" id="ARBA00010169"/>
    </source>
</evidence>
<dbReference type="PANTHER" id="PTHR47934:SF4">
    <property type="entry name" value="OS08G0191900 PROTEIN"/>
    <property type="match status" value="1"/>
</dbReference>
<dbReference type="NCBIfam" id="TIGR00756">
    <property type="entry name" value="PPR"/>
    <property type="match status" value="7"/>
</dbReference>
<proteinExistence type="inferred from homology"/>
<dbReference type="Gene3D" id="3.30.70.120">
    <property type="match status" value="1"/>
</dbReference>
<comment type="caution">
    <text evidence="5">The sequence shown here is derived from an EMBL/GenBank/DDBJ whole genome shotgun (WGS) entry which is preliminary data.</text>
</comment>
<dbReference type="Pfam" id="PF01535">
    <property type="entry name" value="PPR"/>
    <property type="match status" value="1"/>
</dbReference>
<keyword evidence="6" id="KW-1185">Reference proteome</keyword>
<dbReference type="SUPFAM" id="SSF81901">
    <property type="entry name" value="HCP-like"/>
    <property type="match status" value="1"/>
</dbReference>
<dbReference type="Gene3D" id="1.25.40.10">
    <property type="entry name" value="Tetratricopeptide repeat domain"/>
    <property type="match status" value="4"/>
</dbReference>
<protein>
    <submittedName>
        <fullName evidence="5">Uncharacterized protein</fullName>
    </submittedName>
</protein>
<evidence type="ECO:0000256" key="3">
    <source>
        <dbReference type="ARBA" id="ARBA00022737"/>
    </source>
</evidence>
<evidence type="ECO:0000313" key="6">
    <source>
        <dbReference type="Proteomes" id="UP001141552"/>
    </source>
</evidence>
<evidence type="ECO:0000256" key="4">
    <source>
        <dbReference type="PROSITE-ProRule" id="PRU00708"/>
    </source>
</evidence>
<dbReference type="PROSITE" id="PS51375">
    <property type="entry name" value="PPR"/>
    <property type="match status" value="7"/>
</dbReference>
<dbReference type="GO" id="GO:0009507">
    <property type="term" value="C:chloroplast"/>
    <property type="evidence" value="ECO:0007669"/>
    <property type="project" value="TreeGrafter"/>
</dbReference>
<feature type="repeat" description="PPR" evidence="4">
    <location>
        <begin position="392"/>
        <end position="426"/>
    </location>
</feature>